<gene>
    <name evidence="2" type="ORF">KK1_048408</name>
</gene>
<evidence type="ECO:0000313" key="2">
    <source>
        <dbReference type="EMBL" id="KYP31342.1"/>
    </source>
</evidence>
<organism evidence="2 3">
    <name type="scientific">Cajanus cajan</name>
    <name type="common">Pigeon pea</name>
    <name type="synonym">Cajanus indicus</name>
    <dbReference type="NCBI Taxonomy" id="3821"/>
    <lineage>
        <taxon>Eukaryota</taxon>
        <taxon>Viridiplantae</taxon>
        <taxon>Streptophyta</taxon>
        <taxon>Embryophyta</taxon>
        <taxon>Tracheophyta</taxon>
        <taxon>Spermatophyta</taxon>
        <taxon>Magnoliopsida</taxon>
        <taxon>eudicotyledons</taxon>
        <taxon>Gunneridae</taxon>
        <taxon>Pentapetalae</taxon>
        <taxon>rosids</taxon>
        <taxon>fabids</taxon>
        <taxon>Fabales</taxon>
        <taxon>Fabaceae</taxon>
        <taxon>Papilionoideae</taxon>
        <taxon>50 kb inversion clade</taxon>
        <taxon>NPAAA clade</taxon>
        <taxon>indigoferoid/millettioid clade</taxon>
        <taxon>Phaseoleae</taxon>
        <taxon>Cajanus</taxon>
    </lineage>
</organism>
<name>A0A151QM54_CAJCA</name>
<proteinExistence type="predicted"/>
<dbReference type="Gramene" id="C.cajan_44663.t">
    <property type="protein sequence ID" value="C.cajan_44663.t.cds1"/>
    <property type="gene ID" value="C.cajan_44663"/>
</dbReference>
<reference evidence="2" key="1">
    <citation type="journal article" date="2012" name="Nat. Biotechnol.">
        <title>Draft genome sequence of pigeonpea (Cajanus cajan), an orphan legume crop of resource-poor farmers.</title>
        <authorList>
            <person name="Varshney R.K."/>
            <person name="Chen W."/>
            <person name="Li Y."/>
            <person name="Bharti A.K."/>
            <person name="Saxena R.K."/>
            <person name="Schlueter J.A."/>
            <person name="Donoghue M.T."/>
            <person name="Azam S."/>
            <person name="Fan G."/>
            <person name="Whaley A.M."/>
            <person name="Farmer A.D."/>
            <person name="Sheridan J."/>
            <person name="Iwata A."/>
            <person name="Tuteja R."/>
            <person name="Penmetsa R.V."/>
            <person name="Wu W."/>
            <person name="Upadhyaya H.D."/>
            <person name="Yang S.P."/>
            <person name="Shah T."/>
            <person name="Saxena K.B."/>
            <person name="Michael T."/>
            <person name="McCombie W.R."/>
            <person name="Yang B."/>
            <person name="Zhang G."/>
            <person name="Yang H."/>
            <person name="Wang J."/>
            <person name="Spillane C."/>
            <person name="Cook D.R."/>
            <person name="May G.D."/>
            <person name="Xu X."/>
            <person name="Jackson S.A."/>
        </authorList>
    </citation>
    <scope>NUCLEOTIDE SEQUENCE [LARGE SCALE GENOMIC DNA]</scope>
</reference>
<dbReference type="AlphaFoldDB" id="A0A151QM54"/>
<dbReference type="EMBL" id="KQ486111">
    <property type="protein sequence ID" value="KYP31342.1"/>
    <property type="molecule type" value="Genomic_DNA"/>
</dbReference>
<dbReference type="Pfam" id="PF03732">
    <property type="entry name" value="Retrotrans_gag"/>
    <property type="match status" value="1"/>
</dbReference>
<evidence type="ECO:0000313" key="3">
    <source>
        <dbReference type="Proteomes" id="UP000075243"/>
    </source>
</evidence>
<dbReference type="Proteomes" id="UP000075243">
    <property type="component" value="Unassembled WGS sequence"/>
</dbReference>
<accession>A0A151QM54</accession>
<protein>
    <recommendedName>
        <fullName evidence="1">Retrotransposon gag domain-containing protein</fullName>
    </recommendedName>
</protein>
<dbReference type="InterPro" id="IPR005162">
    <property type="entry name" value="Retrotrans_gag_dom"/>
</dbReference>
<keyword evidence="3" id="KW-1185">Reference proteome</keyword>
<evidence type="ECO:0000259" key="1">
    <source>
        <dbReference type="Pfam" id="PF03732"/>
    </source>
</evidence>
<sequence length="109" mass="12679">MDQRIKIASFYMVGPAYSWYKWLICNHYTQDWGVFVQAVHRRFGSNLYDNPQEALKELKQKGSVAEYQSQFEKLSTKVSGLSEAWQISFFVAGLTDYLKCQLRLARPAT</sequence>
<feature type="domain" description="Retrotransposon gag" evidence="1">
    <location>
        <begin position="6"/>
        <end position="95"/>
    </location>
</feature>